<protein>
    <submittedName>
        <fullName evidence="2">Uncharacterized protein</fullName>
    </submittedName>
</protein>
<feature type="signal peptide" evidence="1">
    <location>
        <begin position="1"/>
        <end position="17"/>
    </location>
</feature>
<evidence type="ECO:0000256" key="1">
    <source>
        <dbReference type="SAM" id="SignalP"/>
    </source>
</evidence>
<reference evidence="2 3" key="1">
    <citation type="submission" date="2021-11" db="EMBL/GenBank/DDBJ databases">
        <title>Black yeast isolated from Biological Soil Crust.</title>
        <authorList>
            <person name="Kurbessoian T."/>
        </authorList>
    </citation>
    <scope>NUCLEOTIDE SEQUENCE [LARGE SCALE GENOMIC DNA]</scope>
    <source>
        <strain evidence="2 3">CCFEE 5522</strain>
    </source>
</reference>
<proteinExistence type="predicted"/>
<keyword evidence="1" id="KW-0732">Signal</keyword>
<keyword evidence="3" id="KW-1185">Reference proteome</keyword>
<evidence type="ECO:0000313" key="3">
    <source>
        <dbReference type="Proteomes" id="UP001324427"/>
    </source>
</evidence>
<dbReference type="EMBL" id="JAVFHQ010000034">
    <property type="protein sequence ID" value="KAK4543215.1"/>
    <property type="molecule type" value="Genomic_DNA"/>
</dbReference>
<sequence>MKSFAAATVLIATSALALPTANTNQRRSTDPASVISNIAQWTGDIFQVNAFLDKSQALLNSPPVTFDFVAAATTALGEAGCSEGCAADEPVRLGNLMGLTTADDTGATNAAADLQNIFPGVIGNLTAIIQSDNDLDTVQNAISAIVVLRCNSVLPDIQELWTNVLQDNGLPSFLGVVSGSGVCPTIEAATL</sequence>
<gene>
    <name evidence="2" type="ORF">LTR36_005765</name>
</gene>
<dbReference type="AlphaFoldDB" id="A0AAV9JDG0"/>
<dbReference type="Proteomes" id="UP001324427">
    <property type="component" value="Unassembled WGS sequence"/>
</dbReference>
<feature type="chain" id="PRO_5043765430" evidence="1">
    <location>
        <begin position="18"/>
        <end position="191"/>
    </location>
</feature>
<name>A0AAV9JDG0_9PEZI</name>
<organism evidence="2 3">
    <name type="scientific">Oleoguttula mirabilis</name>
    <dbReference type="NCBI Taxonomy" id="1507867"/>
    <lineage>
        <taxon>Eukaryota</taxon>
        <taxon>Fungi</taxon>
        <taxon>Dikarya</taxon>
        <taxon>Ascomycota</taxon>
        <taxon>Pezizomycotina</taxon>
        <taxon>Dothideomycetes</taxon>
        <taxon>Dothideomycetidae</taxon>
        <taxon>Mycosphaerellales</taxon>
        <taxon>Teratosphaeriaceae</taxon>
        <taxon>Oleoguttula</taxon>
    </lineage>
</organism>
<accession>A0AAV9JDG0</accession>
<evidence type="ECO:0000313" key="2">
    <source>
        <dbReference type="EMBL" id="KAK4543215.1"/>
    </source>
</evidence>
<comment type="caution">
    <text evidence="2">The sequence shown here is derived from an EMBL/GenBank/DDBJ whole genome shotgun (WGS) entry which is preliminary data.</text>
</comment>